<accession>A0A9P4UUI3</accession>
<feature type="domain" description="NAD-dependent epimerase/dehydratase" evidence="3">
    <location>
        <begin position="10"/>
        <end position="188"/>
    </location>
</feature>
<evidence type="ECO:0000313" key="5">
    <source>
        <dbReference type="Proteomes" id="UP000799444"/>
    </source>
</evidence>
<evidence type="ECO:0000259" key="3">
    <source>
        <dbReference type="Pfam" id="PF01370"/>
    </source>
</evidence>
<dbReference type="Pfam" id="PF01370">
    <property type="entry name" value="Epimerase"/>
    <property type="match status" value="1"/>
</dbReference>
<dbReference type="OrthoDB" id="2735536at2759"/>
<dbReference type="InterPro" id="IPR050425">
    <property type="entry name" value="NAD(P)_dehydrat-like"/>
</dbReference>
<dbReference type="InterPro" id="IPR001509">
    <property type="entry name" value="Epimerase_deHydtase"/>
</dbReference>
<keyword evidence="1" id="KW-0560">Oxidoreductase</keyword>
<dbReference type="SUPFAM" id="SSF51735">
    <property type="entry name" value="NAD(P)-binding Rossmann-fold domains"/>
    <property type="match status" value="1"/>
</dbReference>
<dbReference type="InterPro" id="IPR036291">
    <property type="entry name" value="NAD(P)-bd_dom_sf"/>
</dbReference>
<comment type="caution">
    <text evidence="4">The sequence shown here is derived from an EMBL/GenBank/DDBJ whole genome shotgun (WGS) entry which is preliminary data.</text>
</comment>
<name>A0A9P4UUI3_9PLEO</name>
<gene>
    <name evidence="4" type="ORF">EJ04DRAFT_517403</name>
</gene>
<dbReference type="GO" id="GO:0016616">
    <property type="term" value="F:oxidoreductase activity, acting on the CH-OH group of donors, NAD or NADP as acceptor"/>
    <property type="evidence" value="ECO:0007669"/>
    <property type="project" value="TreeGrafter"/>
</dbReference>
<dbReference type="EMBL" id="ML996347">
    <property type="protein sequence ID" value="KAF2727199.1"/>
    <property type="molecule type" value="Genomic_DNA"/>
</dbReference>
<dbReference type="Proteomes" id="UP000799444">
    <property type="component" value="Unassembled WGS sequence"/>
</dbReference>
<evidence type="ECO:0000313" key="4">
    <source>
        <dbReference type="EMBL" id="KAF2727199.1"/>
    </source>
</evidence>
<protein>
    <submittedName>
        <fullName evidence="4">NAD(P)-binding protein</fullName>
    </submittedName>
</protein>
<dbReference type="PANTHER" id="PTHR10366">
    <property type="entry name" value="NAD DEPENDENT EPIMERASE/DEHYDRATASE"/>
    <property type="match status" value="1"/>
</dbReference>
<sequence length="364" mass="39786">MPTVPAGGLVLITGANGYIGGVVIQKFLEAGYRVRGTVRDPSKNQWMLPLYGPKFELVAVPDMYADGAFDAAVKGVDGVAHIASAVVFQPDPAVVIPPYITSAVNILKSAAKEPSVKSVSYTSSQATMLDAAAIHTASPYSIGPDSWWEDAKRAWTEPPSSDFPRMLLNYACGKLEAEQACWKWVKDNKPHFTFNTIVPNINWGPTASPENTGYGSSSGLQKLLWNGSALPVSMIPPEWWIDTEDNGVLQIAALTLPGVENERILAIADKFCYNDVLAIFKKYAPEKKFLDKVEEKPDVGTVDLARAKELMRMMGKEFNTLDETIRKFVVQMLDIEKRGVVLPETEADRMAKMTEEAAAQAAQG</sequence>
<dbReference type="AlphaFoldDB" id="A0A9P4UUI3"/>
<proteinExistence type="inferred from homology"/>
<evidence type="ECO:0000256" key="2">
    <source>
        <dbReference type="ARBA" id="ARBA00023445"/>
    </source>
</evidence>
<reference evidence="4" key="1">
    <citation type="journal article" date="2020" name="Stud. Mycol.">
        <title>101 Dothideomycetes genomes: a test case for predicting lifestyles and emergence of pathogens.</title>
        <authorList>
            <person name="Haridas S."/>
            <person name="Albert R."/>
            <person name="Binder M."/>
            <person name="Bloem J."/>
            <person name="Labutti K."/>
            <person name="Salamov A."/>
            <person name="Andreopoulos B."/>
            <person name="Baker S."/>
            <person name="Barry K."/>
            <person name="Bills G."/>
            <person name="Bluhm B."/>
            <person name="Cannon C."/>
            <person name="Castanera R."/>
            <person name="Culley D."/>
            <person name="Daum C."/>
            <person name="Ezra D."/>
            <person name="Gonzalez J."/>
            <person name="Henrissat B."/>
            <person name="Kuo A."/>
            <person name="Liang C."/>
            <person name="Lipzen A."/>
            <person name="Lutzoni F."/>
            <person name="Magnuson J."/>
            <person name="Mondo S."/>
            <person name="Nolan M."/>
            <person name="Ohm R."/>
            <person name="Pangilinan J."/>
            <person name="Park H.-J."/>
            <person name="Ramirez L."/>
            <person name="Alfaro M."/>
            <person name="Sun H."/>
            <person name="Tritt A."/>
            <person name="Yoshinaga Y."/>
            <person name="Zwiers L.-H."/>
            <person name="Turgeon B."/>
            <person name="Goodwin S."/>
            <person name="Spatafora J."/>
            <person name="Crous P."/>
            <person name="Grigoriev I."/>
        </authorList>
    </citation>
    <scope>NUCLEOTIDE SEQUENCE</scope>
    <source>
        <strain evidence="4">CBS 125425</strain>
    </source>
</reference>
<dbReference type="PANTHER" id="PTHR10366:SF562">
    <property type="entry name" value="ALDEHYDE REDUCTASE II (AFU_ORTHOLOGUE AFUA_1G11360)"/>
    <property type="match status" value="1"/>
</dbReference>
<evidence type="ECO:0000256" key="1">
    <source>
        <dbReference type="ARBA" id="ARBA00023002"/>
    </source>
</evidence>
<organism evidence="4 5">
    <name type="scientific">Polyplosphaeria fusca</name>
    <dbReference type="NCBI Taxonomy" id="682080"/>
    <lineage>
        <taxon>Eukaryota</taxon>
        <taxon>Fungi</taxon>
        <taxon>Dikarya</taxon>
        <taxon>Ascomycota</taxon>
        <taxon>Pezizomycotina</taxon>
        <taxon>Dothideomycetes</taxon>
        <taxon>Pleosporomycetidae</taxon>
        <taxon>Pleosporales</taxon>
        <taxon>Tetraplosphaeriaceae</taxon>
        <taxon>Polyplosphaeria</taxon>
    </lineage>
</organism>
<dbReference type="Gene3D" id="3.40.50.720">
    <property type="entry name" value="NAD(P)-binding Rossmann-like Domain"/>
    <property type="match status" value="1"/>
</dbReference>
<comment type="similarity">
    <text evidence="2">Belongs to the NAD(P)-dependent epimerase/dehydratase family. Dihydroflavonol-4-reductase subfamily.</text>
</comment>
<keyword evidence="5" id="KW-1185">Reference proteome</keyword>